<dbReference type="InterPro" id="IPR013785">
    <property type="entry name" value="Aldolase_TIM"/>
</dbReference>
<dbReference type="PANTHER" id="PTHR42747">
    <property type="entry name" value="NITRONATE MONOOXYGENASE-RELATED"/>
    <property type="match status" value="1"/>
</dbReference>
<evidence type="ECO:0000256" key="9">
    <source>
        <dbReference type="ARBA" id="ARBA00049401"/>
    </source>
</evidence>
<sequence length="373" mass="38848">MTPEHRTSARPNRITELFGTDVPVVLGPFGGVSSVELTAAVSDGGGLGSYGLYGYGADAIRNTAVELRKATAKPFALNLWIPTGDETTSLPQTAFDQYLETLKPYFDELGLPLPHMPDRYLPDYDEQVEATLAAGPAVVSFVFGVPAPELVEAAHRRGMVVVGTATTVAEAVALDAGGVDAVVASGMESGGHRVSFLKPAEESLIGTFALVPQVVDAVRIPVIAAGGIADRRGYAAARALGADAVQVGSAFLATRESAAVPAYRAVLHSPAARETVLTRALSGRLARGIPNRIIAELSAAELSAVEVSDAGIAERRIAPFPAQNWLTGRFRPQAAAQGNTDLMSLWAGQATALIRHHSAADVLAELLAGTPVL</sequence>
<accession>A0A6P1NVL8</accession>
<keyword evidence="7" id="KW-0503">Monooxygenase</keyword>
<keyword evidence="6" id="KW-0560">Oxidoreductase</keyword>
<keyword evidence="5" id="KW-0288">FMN</keyword>
<comment type="catalytic activity">
    <reaction evidence="9">
        <text>3 propionate 3-nitronate + 3 O2 + H2O = 3 3-oxopropanoate + 2 nitrate + nitrite + H2O2 + 3 H(+)</text>
        <dbReference type="Rhea" id="RHEA:57332"/>
        <dbReference type="ChEBI" id="CHEBI:15377"/>
        <dbReference type="ChEBI" id="CHEBI:15378"/>
        <dbReference type="ChEBI" id="CHEBI:15379"/>
        <dbReference type="ChEBI" id="CHEBI:16240"/>
        <dbReference type="ChEBI" id="CHEBI:16301"/>
        <dbReference type="ChEBI" id="CHEBI:17632"/>
        <dbReference type="ChEBI" id="CHEBI:33190"/>
        <dbReference type="ChEBI" id="CHEBI:136067"/>
    </reaction>
</comment>
<dbReference type="AlphaFoldDB" id="A0A6P1NVL8"/>
<comment type="similarity">
    <text evidence="2">Belongs to the nitronate monooxygenase family. NMO class I subfamily.</text>
</comment>
<evidence type="ECO:0000256" key="4">
    <source>
        <dbReference type="ARBA" id="ARBA00022630"/>
    </source>
</evidence>
<dbReference type="GO" id="GO:0018580">
    <property type="term" value="F:nitronate monooxygenase activity"/>
    <property type="evidence" value="ECO:0007669"/>
    <property type="project" value="InterPro"/>
</dbReference>
<keyword evidence="10" id="KW-0223">Dioxygenase</keyword>
<evidence type="ECO:0000313" key="10">
    <source>
        <dbReference type="EMBL" id="QHK21552.1"/>
    </source>
</evidence>
<dbReference type="SUPFAM" id="SSF51412">
    <property type="entry name" value="Inosine monophosphate dehydrogenase (IMPDH)"/>
    <property type="match status" value="1"/>
</dbReference>
<gene>
    <name evidence="10" type="ORF">GU243_19705</name>
</gene>
<organism evidence="10 11">
    <name type="scientific">Pseudarthrobacter psychrotolerans</name>
    <dbReference type="NCBI Taxonomy" id="2697569"/>
    <lineage>
        <taxon>Bacteria</taxon>
        <taxon>Bacillati</taxon>
        <taxon>Actinomycetota</taxon>
        <taxon>Actinomycetes</taxon>
        <taxon>Micrococcales</taxon>
        <taxon>Micrococcaceae</taxon>
        <taxon>Pseudarthrobacter</taxon>
    </lineage>
</organism>
<evidence type="ECO:0000256" key="8">
    <source>
        <dbReference type="ARBA" id="ARBA00031155"/>
    </source>
</evidence>
<dbReference type="CDD" id="cd04730">
    <property type="entry name" value="NPD_like"/>
    <property type="match status" value="1"/>
</dbReference>
<dbReference type="Gene3D" id="3.20.20.70">
    <property type="entry name" value="Aldolase class I"/>
    <property type="match status" value="1"/>
</dbReference>
<evidence type="ECO:0000256" key="6">
    <source>
        <dbReference type="ARBA" id="ARBA00023002"/>
    </source>
</evidence>
<evidence type="ECO:0000256" key="5">
    <source>
        <dbReference type="ARBA" id="ARBA00022643"/>
    </source>
</evidence>
<dbReference type="KEGG" id="psey:GU243_19705"/>
<keyword evidence="4" id="KW-0285">Flavoprotein</keyword>
<dbReference type="Proteomes" id="UP000464186">
    <property type="component" value="Chromosome"/>
</dbReference>
<proteinExistence type="inferred from homology"/>
<keyword evidence="11" id="KW-1185">Reference proteome</keyword>
<dbReference type="Pfam" id="PF03060">
    <property type="entry name" value="NMO"/>
    <property type="match status" value="1"/>
</dbReference>
<protein>
    <recommendedName>
        <fullName evidence="8">Propionate 3-nitronate monooxygenase</fullName>
    </recommendedName>
</protein>
<evidence type="ECO:0000256" key="1">
    <source>
        <dbReference type="ARBA" id="ARBA00001917"/>
    </source>
</evidence>
<evidence type="ECO:0000256" key="2">
    <source>
        <dbReference type="ARBA" id="ARBA00009881"/>
    </source>
</evidence>
<keyword evidence="3" id="KW-0216">Detoxification</keyword>
<reference evidence="10 11" key="1">
    <citation type="submission" date="2020-01" db="EMBL/GenBank/DDBJ databases">
        <title>Pseudarthrobacter psychrotolerans sp. nov., isolated from antarctic soil.</title>
        <authorList>
            <person name="Shin Y."/>
            <person name="Park W."/>
        </authorList>
    </citation>
    <scope>NUCLEOTIDE SEQUENCE [LARGE SCALE GENOMIC DNA]</scope>
    <source>
        <strain evidence="10 11">YJ56</strain>
    </source>
</reference>
<dbReference type="PANTHER" id="PTHR42747:SF3">
    <property type="entry name" value="NITRONATE MONOOXYGENASE-RELATED"/>
    <property type="match status" value="1"/>
</dbReference>
<evidence type="ECO:0000256" key="7">
    <source>
        <dbReference type="ARBA" id="ARBA00023033"/>
    </source>
</evidence>
<dbReference type="GO" id="GO:0051213">
    <property type="term" value="F:dioxygenase activity"/>
    <property type="evidence" value="ECO:0007669"/>
    <property type="project" value="UniProtKB-KW"/>
</dbReference>
<evidence type="ECO:0000313" key="11">
    <source>
        <dbReference type="Proteomes" id="UP000464186"/>
    </source>
</evidence>
<evidence type="ECO:0000256" key="3">
    <source>
        <dbReference type="ARBA" id="ARBA00022575"/>
    </source>
</evidence>
<comment type="cofactor">
    <cofactor evidence="1">
        <name>FMN</name>
        <dbReference type="ChEBI" id="CHEBI:58210"/>
    </cofactor>
</comment>
<dbReference type="EMBL" id="CP047898">
    <property type="protein sequence ID" value="QHK21552.1"/>
    <property type="molecule type" value="Genomic_DNA"/>
</dbReference>
<name>A0A6P1NVL8_9MICC</name>
<dbReference type="GO" id="GO:0009636">
    <property type="term" value="P:response to toxic substance"/>
    <property type="evidence" value="ECO:0007669"/>
    <property type="project" value="UniProtKB-KW"/>
</dbReference>
<dbReference type="InterPro" id="IPR004136">
    <property type="entry name" value="NMO"/>
</dbReference>